<organism evidence="1 2">
    <name type="scientific">Solanum stoloniferum</name>
    <dbReference type="NCBI Taxonomy" id="62892"/>
    <lineage>
        <taxon>Eukaryota</taxon>
        <taxon>Viridiplantae</taxon>
        <taxon>Streptophyta</taxon>
        <taxon>Embryophyta</taxon>
        <taxon>Tracheophyta</taxon>
        <taxon>Spermatophyta</taxon>
        <taxon>Magnoliopsida</taxon>
        <taxon>eudicotyledons</taxon>
        <taxon>Gunneridae</taxon>
        <taxon>Pentapetalae</taxon>
        <taxon>asterids</taxon>
        <taxon>lamiids</taxon>
        <taxon>Solanales</taxon>
        <taxon>Solanaceae</taxon>
        <taxon>Solanoideae</taxon>
        <taxon>Solaneae</taxon>
        <taxon>Solanum</taxon>
    </lineage>
</organism>
<protein>
    <submittedName>
        <fullName evidence="1">Uncharacterized protein</fullName>
    </submittedName>
</protein>
<dbReference type="Proteomes" id="UP001627284">
    <property type="component" value="Unassembled WGS sequence"/>
</dbReference>
<evidence type="ECO:0000313" key="2">
    <source>
        <dbReference type="Proteomes" id="UP001627284"/>
    </source>
</evidence>
<keyword evidence="2" id="KW-1185">Reference proteome</keyword>
<feature type="non-terminal residue" evidence="1">
    <location>
        <position position="125"/>
    </location>
</feature>
<proteinExistence type="predicted"/>
<comment type="caution">
    <text evidence="1">The sequence shown here is derived from an EMBL/GenBank/DDBJ whole genome shotgun (WGS) entry which is preliminary data.</text>
</comment>
<dbReference type="InterPro" id="IPR050747">
    <property type="entry name" value="Mitochondrial_chaperone_BCS1"/>
</dbReference>
<name>A0ABD2UVA6_9SOLN</name>
<evidence type="ECO:0000313" key="1">
    <source>
        <dbReference type="EMBL" id="KAL3372793.1"/>
    </source>
</evidence>
<feature type="non-terminal residue" evidence="1">
    <location>
        <position position="1"/>
    </location>
</feature>
<gene>
    <name evidence="1" type="ORF">AABB24_005032</name>
</gene>
<reference evidence="1 2" key="1">
    <citation type="submission" date="2024-05" db="EMBL/GenBank/DDBJ databases">
        <title>De novo assembly of an allotetraploid wild potato.</title>
        <authorList>
            <person name="Hosaka A.J."/>
        </authorList>
    </citation>
    <scope>NUCLEOTIDE SEQUENCE [LARGE SCALE GENOMIC DNA]</scope>
    <source>
        <tissue evidence="1">Young leaves</tissue>
    </source>
</reference>
<dbReference type="AlphaFoldDB" id="A0ABD2UVA6"/>
<dbReference type="PANTHER" id="PTHR23070">
    <property type="entry name" value="BCS1 AAA-TYPE ATPASE"/>
    <property type="match status" value="1"/>
</dbReference>
<accession>A0ABD2UVA6</accession>
<dbReference type="EMBL" id="JBJKTR010000003">
    <property type="protein sequence ID" value="KAL3372793.1"/>
    <property type="molecule type" value="Genomic_DNA"/>
</dbReference>
<sequence length="125" mass="15097">LFQQVTDVYNGQTFKWIWLCRQTQAEHFYNPRDMNSTLKSEIRSFELTFHKKNKDLVINSYLPYIMKEAKLQKHENKTIKIHTVDYENMYNLHNMWKPVNLDHPATFGTIAMEQDQKDMILKDLE</sequence>